<proteinExistence type="inferred from homology"/>
<evidence type="ECO:0000256" key="1">
    <source>
        <dbReference type="ARBA" id="ARBA00009480"/>
    </source>
</evidence>
<feature type="domain" description="T-SNARE coiled-coil homology" evidence="8">
    <location>
        <begin position="631"/>
        <end position="693"/>
    </location>
</feature>
<evidence type="ECO:0000256" key="5">
    <source>
        <dbReference type="ARBA" id="ARBA00072549"/>
    </source>
</evidence>
<dbReference type="PhylomeDB" id="A0A0W0DUH2"/>
<evidence type="ECO:0000256" key="3">
    <source>
        <dbReference type="ARBA" id="ARBA00022927"/>
    </source>
</evidence>
<comment type="caution">
    <text evidence="9">The sequence shown here is derived from an EMBL/GenBank/DDBJ whole genome shotgun (WGS) entry which is preliminary data.</text>
</comment>
<evidence type="ECO:0000256" key="6">
    <source>
        <dbReference type="SAM" id="Coils"/>
    </source>
</evidence>
<evidence type="ECO:0000313" key="10">
    <source>
        <dbReference type="Proteomes" id="UP000054886"/>
    </source>
</evidence>
<dbReference type="SMR" id="A0A0W0DUH2"/>
<dbReference type="VEuPathDB" id="FungiDB:CAGL0A01672g"/>
<name>A0A0W0DUH2_CANGB</name>
<dbReference type="VEuPathDB" id="FungiDB:GW608_A01441"/>
<dbReference type="GO" id="GO:0035493">
    <property type="term" value="P:SNARE complex assembly"/>
    <property type="evidence" value="ECO:0007669"/>
    <property type="project" value="EnsemblFungi"/>
</dbReference>
<dbReference type="VEuPathDB" id="FungiDB:GWK60_A01485"/>
<evidence type="ECO:0000256" key="4">
    <source>
        <dbReference type="ARBA" id="ARBA00023054"/>
    </source>
</evidence>
<dbReference type="SUPFAM" id="SSF58038">
    <property type="entry name" value="SNARE fusion complex"/>
    <property type="match status" value="2"/>
</dbReference>
<keyword evidence="4 6" id="KW-0175">Coiled coil</keyword>
<feature type="coiled-coil region" evidence="6">
    <location>
        <begin position="453"/>
        <end position="482"/>
    </location>
</feature>
<comment type="similarity">
    <text evidence="1">Belongs to the SNAP-25 family.</text>
</comment>
<dbReference type="SMART" id="SM00397">
    <property type="entry name" value="t_SNARE"/>
    <property type="match status" value="2"/>
</dbReference>
<dbReference type="GO" id="GO:0019905">
    <property type="term" value="F:syntaxin binding"/>
    <property type="evidence" value="ECO:0007669"/>
    <property type="project" value="TreeGrafter"/>
</dbReference>
<feature type="compositionally biased region" description="Basic and acidic residues" evidence="7">
    <location>
        <begin position="193"/>
        <end position="203"/>
    </location>
</feature>
<feature type="region of interest" description="Disordered" evidence="7">
    <location>
        <begin position="246"/>
        <end position="299"/>
    </location>
</feature>
<dbReference type="GO" id="GO:0006887">
    <property type="term" value="P:exocytosis"/>
    <property type="evidence" value="ECO:0007669"/>
    <property type="project" value="EnsemblFungi"/>
</dbReference>
<keyword evidence="2" id="KW-0813">Transport</keyword>
<dbReference type="OMA" id="LDINVHM"/>
<dbReference type="GO" id="GO:0031201">
    <property type="term" value="C:SNARE complex"/>
    <property type="evidence" value="ECO:0007669"/>
    <property type="project" value="EnsemblFungi"/>
</dbReference>
<dbReference type="GO" id="GO:0015031">
    <property type="term" value="P:protein transport"/>
    <property type="evidence" value="ECO:0007669"/>
    <property type="project" value="UniProtKB-KW"/>
</dbReference>
<organism evidence="9 10">
    <name type="scientific">Candida glabrata</name>
    <name type="common">Yeast</name>
    <name type="synonym">Torulopsis glabrata</name>
    <dbReference type="NCBI Taxonomy" id="5478"/>
    <lineage>
        <taxon>Eukaryota</taxon>
        <taxon>Fungi</taxon>
        <taxon>Dikarya</taxon>
        <taxon>Ascomycota</taxon>
        <taxon>Saccharomycotina</taxon>
        <taxon>Saccharomycetes</taxon>
        <taxon>Saccharomycetales</taxon>
        <taxon>Saccharomycetaceae</taxon>
        <taxon>Nakaseomyces</taxon>
    </lineage>
</organism>
<dbReference type="GO" id="GO:0005886">
    <property type="term" value="C:plasma membrane"/>
    <property type="evidence" value="ECO:0007669"/>
    <property type="project" value="TreeGrafter"/>
</dbReference>
<feature type="compositionally biased region" description="Polar residues" evidence="7">
    <location>
        <begin position="269"/>
        <end position="290"/>
    </location>
</feature>
<dbReference type="VEuPathDB" id="FungiDB:B1J91_A01672g"/>
<evidence type="ECO:0000259" key="8">
    <source>
        <dbReference type="PROSITE" id="PS50192"/>
    </source>
</evidence>
<dbReference type="VEuPathDB" id="FungiDB:GVI51_A01419"/>
<dbReference type="PANTHER" id="PTHR19305">
    <property type="entry name" value="SYNAPTOSOMAL ASSOCIATED PROTEIN"/>
    <property type="match status" value="1"/>
</dbReference>
<dbReference type="OrthoDB" id="18679at2759"/>
<feature type="coiled-coil region" evidence="6">
    <location>
        <begin position="515"/>
        <end position="545"/>
    </location>
</feature>
<evidence type="ECO:0000256" key="7">
    <source>
        <dbReference type="SAM" id="MobiDB-lite"/>
    </source>
</evidence>
<dbReference type="FunFam" id="1.20.5.110:FF:000043">
    <property type="entry name" value="Protein transport protein sec9"/>
    <property type="match status" value="1"/>
</dbReference>
<evidence type="ECO:0000313" key="9">
    <source>
        <dbReference type="EMBL" id="KTA96897.1"/>
    </source>
</evidence>
<evidence type="ECO:0000256" key="2">
    <source>
        <dbReference type="ARBA" id="ARBA00022448"/>
    </source>
</evidence>
<protein>
    <recommendedName>
        <fullName evidence="5">Protein transport protein SEC9</fullName>
    </recommendedName>
</protein>
<dbReference type="PANTHER" id="PTHR19305:SF9">
    <property type="entry name" value="SYNAPTOSOMAL-ASSOCIATED PROTEIN 29"/>
    <property type="match status" value="1"/>
</dbReference>
<dbReference type="EMBL" id="LLZZ01000165">
    <property type="protein sequence ID" value="KTA96897.1"/>
    <property type="molecule type" value="Genomic_DNA"/>
</dbReference>
<dbReference type="Proteomes" id="UP000054886">
    <property type="component" value="Unassembled WGS sequence"/>
</dbReference>
<feature type="region of interest" description="Disordered" evidence="7">
    <location>
        <begin position="151"/>
        <end position="221"/>
    </location>
</feature>
<dbReference type="CDD" id="cd15857">
    <property type="entry name" value="SNARE_SEC9C"/>
    <property type="match status" value="1"/>
</dbReference>
<accession>A0A0W0DUH2</accession>
<dbReference type="AlphaFoldDB" id="A0A0W0DUH2"/>
<sequence length="694" mass="77540">MGIKKFFKIKPPKEDTVEQNRENLMDIGIATKSTTKKPQSKFAAYGQFAKDRATSKIYAPPGYEDFARPPEELEKKEGEEDDLNKSELDEKETKKDKKKKKKKHQQEDEPAAVQDPYARTEKSYRYNPDPYGAGAAGEKAFSSSGVYNEFNNYENGPSYGNEYGRRDRSEDLNAYNGTPGQPMKPVNRATPVLDRRDSAREDPAYGYNNQNRSNPYAGAGVGALAGGAAGGAVGAMGSVVSGSNPYGGASYGSGYGSSATTSAPVSKPISRTNTSASNPYGNASYGSTPGVNDRPAGSNPYAAISGDSYLNGTRSGNISRSGTNPYLRRNASNSVPPQAGYITPDSNNVALAEEENQQNQDELDLNDAPEDANEFVFEDKYMGRESKYAENSAALDELDLNATINDRGEDLNATGYGNMYEQQQQPQWQREEEEYGYGTQDDMNRGYKTFDEIQREEEERQKEEEDQAVDEIKEQIRFTKQSSVASTRNTLKMAQEAEMAGMNTLGMLGHQSEKLNNVERNLDLIKIQNTAADEKVAELKKLNRNILAVHVSNPFNSKRRRREREDMIKGRKMEDKMRAEHMSQELHQSTQRIEGALGGGNETSAVREKYQREKVLAAAKKYQFENDEEDDEMEVEIDRNLDKIQQISGRLKKLALATGEELDSQQRRIRDIEENTDEMDIKIHMNTTRLADIR</sequence>
<dbReference type="PROSITE" id="PS50192">
    <property type="entry name" value="T_SNARE"/>
    <property type="match status" value="1"/>
</dbReference>
<dbReference type="GO" id="GO:0005484">
    <property type="term" value="F:SNAP receptor activity"/>
    <property type="evidence" value="ECO:0007669"/>
    <property type="project" value="EnsemblFungi"/>
</dbReference>
<keyword evidence="3" id="KW-0653">Protein transport</keyword>
<feature type="region of interest" description="Disordered" evidence="7">
    <location>
        <begin position="53"/>
        <end position="138"/>
    </location>
</feature>
<dbReference type="CDD" id="cd15886">
    <property type="entry name" value="SNARE_SEC9N"/>
    <property type="match status" value="1"/>
</dbReference>
<gene>
    <name evidence="9" type="ORF">AO440_000062</name>
</gene>
<feature type="compositionally biased region" description="Basic and acidic residues" evidence="7">
    <location>
        <begin position="65"/>
        <end position="95"/>
    </location>
</feature>
<dbReference type="Gene3D" id="1.20.5.110">
    <property type="match status" value="2"/>
</dbReference>
<dbReference type="InterPro" id="IPR000727">
    <property type="entry name" value="T_SNARE_dom"/>
</dbReference>
<reference evidence="9 10" key="1">
    <citation type="submission" date="2015-10" db="EMBL/GenBank/DDBJ databases">
        <title>Draft genomes sequences of Candida glabrata isolates 1A, 1B, 2A, 2B, 3A and 3B.</title>
        <authorList>
            <person name="Haavelsrud O.E."/>
            <person name="Gaustad P."/>
        </authorList>
    </citation>
    <scope>NUCLEOTIDE SEQUENCE [LARGE SCALE GENOMIC DNA]</scope>
    <source>
        <strain evidence="9">910700640</strain>
    </source>
</reference>